<proteinExistence type="predicted"/>
<feature type="compositionally biased region" description="Acidic residues" evidence="2">
    <location>
        <begin position="349"/>
        <end position="361"/>
    </location>
</feature>
<dbReference type="EMBL" id="LHPG02000014">
    <property type="protein sequence ID" value="PRW39177.1"/>
    <property type="molecule type" value="Genomic_DNA"/>
</dbReference>
<sequence>MDAELAGAEPASTAADQASGPTMSAEVSGEAEVMQQSYSDSATGLTTAASKAGVDLGRVSAPQLGSSNRGVDLQRYQELQKCIALLQGLQIKAQVFQQQRRASALAAEVESMEKLVAEAKQGVASAQATCDRLSGARGGWYVGKLLHTLLRQRDAKLVAASDALEAAFEQLRQREAQAAALEAQQGEVLKHLAQWQAEEADLAAAQQEVAELEQRLFGSSAPGTPEAAQARQLVLLDALCAMEAPSEEGEGSEEGSTRPVLRRLAPLRLLRMVSSAGLNLVRLPGRKSEGSAHAEDAPAQPQAVPGRLLRISMEQLQRAAQGLELEVEVEAAEEESVKVEVEGQALEVELTDVPEEAEPDELSTSNSMAAEQAPSMQQAASEQLRLQRAPASPPRQGQQDKLVAASAPKPVAKKASTARLLRGLADALGSADVGEGGDQYGQLFRGRLLRIAADKMAKAAEARQREKEAALARLEKVIGVHGKQKLGIAPSLMYLFPKDACNFNPAIHCPPSTFLWLYPSRFMGKLQRLQTGPVLQAYYRFGPFDADPSNPRRLIPRAPDGPPLLLLSGLGSTMISWGVPLLRALAACHEVIIMEYRGAGLSKNMSEECWNYYNQAETVLMLADALHIPKFNWLGWSSGGNTGLVLAALYGDRLHKMVSHAGMAGGPQTIVPPAYACLNPDMSLSLGQTMALIFPPDDPKEFRATCGRYIKEVFSMPGSITDQEVSPAAAREQWVADQEFIHADGRVWDALPRAKTPCLIMNGDRDVLVPFQNAERIAARLPRARLHKWEGWGHGFKDAAAFAAVINEFLCAE</sequence>
<dbReference type="Pfam" id="PF00561">
    <property type="entry name" value="Abhydrolase_1"/>
    <property type="match status" value="1"/>
</dbReference>
<reference evidence="4 5" key="1">
    <citation type="journal article" date="2018" name="Plant J.">
        <title>Genome sequences of Chlorella sorokiniana UTEX 1602 and Micractinium conductrix SAG 241.80: implications to maltose excretion by a green alga.</title>
        <authorList>
            <person name="Arriola M.B."/>
            <person name="Velmurugan N."/>
            <person name="Zhang Y."/>
            <person name="Plunkett M.H."/>
            <person name="Hondzo H."/>
            <person name="Barney B.M."/>
        </authorList>
    </citation>
    <scope>NUCLEOTIDE SEQUENCE [LARGE SCALE GENOMIC DNA]</scope>
    <source>
        <strain evidence="5">UTEX 1602</strain>
    </source>
</reference>
<name>A0A2P6TIV6_CHLSO</name>
<evidence type="ECO:0000313" key="5">
    <source>
        <dbReference type="Proteomes" id="UP000239899"/>
    </source>
</evidence>
<dbReference type="PANTHER" id="PTHR43433">
    <property type="entry name" value="HYDROLASE, ALPHA/BETA FOLD FAMILY PROTEIN"/>
    <property type="match status" value="1"/>
</dbReference>
<dbReference type="PANTHER" id="PTHR43433:SF5">
    <property type="entry name" value="AB HYDROLASE-1 DOMAIN-CONTAINING PROTEIN"/>
    <property type="match status" value="1"/>
</dbReference>
<evidence type="ECO:0000259" key="3">
    <source>
        <dbReference type="Pfam" id="PF00561"/>
    </source>
</evidence>
<dbReference type="STRING" id="3076.A0A2P6TIV6"/>
<feature type="domain" description="AB hydrolase-1" evidence="3">
    <location>
        <begin position="562"/>
        <end position="794"/>
    </location>
</feature>
<gene>
    <name evidence="4" type="ORF">C2E21_7104</name>
</gene>
<dbReference type="OrthoDB" id="513852at2759"/>
<protein>
    <submittedName>
        <fullName evidence="4">Alpha beta hydrolase</fullName>
    </submittedName>
</protein>
<keyword evidence="1" id="KW-0175">Coiled coil</keyword>
<dbReference type="SUPFAM" id="SSF53474">
    <property type="entry name" value="alpha/beta-Hydrolases"/>
    <property type="match status" value="1"/>
</dbReference>
<evidence type="ECO:0000256" key="1">
    <source>
        <dbReference type="SAM" id="Coils"/>
    </source>
</evidence>
<feature type="compositionally biased region" description="Polar residues" evidence="2">
    <location>
        <begin position="362"/>
        <end position="381"/>
    </location>
</feature>
<dbReference type="GO" id="GO:0016787">
    <property type="term" value="F:hydrolase activity"/>
    <property type="evidence" value="ECO:0007669"/>
    <property type="project" value="UniProtKB-KW"/>
</dbReference>
<dbReference type="Proteomes" id="UP000239899">
    <property type="component" value="Unassembled WGS sequence"/>
</dbReference>
<keyword evidence="5" id="KW-1185">Reference proteome</keyword>
<accession>A0A2P6TIV6</accession>
<organism evidence="4 5">
    <name type="scientific">Chlorella sorokiniana</name>
    <name type="common">Freshwater green alga</name>
    <dbReference type="NCBI Taxonomy" id="3076"/>
    <lineage>
        <taxon>Eukaryota</taxon>
        <taxon>Viridiplantae</taxon>
        <taxon>Chlorophyta</taxon>
        <taxon>core chlorophytes</taxon>
        <taxon>Trebouxiophyceae</taxon>
        <taxon>Chlorellales</taxon>
        <taxon>Chlorellaceae</taxon>
        <taxon>Chlorella clade</taxon>
        <taxon>Chlorella</taxon>
    </lineage>
</organism>
<feature type="region of interest" description="Disordered" evidence="2">
    <location>
        <begin position="332"/>
        <end position="409"/>
    </location>
</feature>
<feature type="coiled-coil region" evidence="1">
    <location>
        <begin position="164"/>
        <end position="215"/>
    </location>
</feature>
<evidence type="ECO:0000313" key="4">
    <source>
        <dbReference type="EMBL" id="PRW39177.1"/>
    </source>
</evidence>
<dbReference type="InterPro" id="IPR000073">
    <property type="entry name" value="AB_hydrolase_1"/>
</dbReference>
<keyword evidence="4" id="KW-0378">Hydrolase</keyword>
<dbReference type="InterPro" id="IPR029058">
    <property type="entry name" value="AB_hydrolase_fold"/>
</dbReference>
<dbReference type="Gene3D" id="3.40.50.1820">
    <property type="entry name" value="alpha/beta hydrolase"/>
    <property type="match status" value="1"/>
</dbReference>
<dbReference type="AlphaFoldDB" id="A0A2P6TIV6"/>
<comment type="caution">
    <text evidence="4">The sequence shown here is derived from an EMBL/GenBank/DDBJ whole genome shotgun (WGS) entry which is preliminary data.</text>
</comment>
<evidence type="ECO:0000256" key="2">
    <source>
        <dbReference type="SAM" id="MobiDB-lite"/>
    </source>
</evidence>
<dbReference type="InterPro" id="IPR050471">
    <property type="entry name" value="AB_hydrolase"/>
</dbReference>
<feature type="region of interest" description="Disordered" evidence="2">
    <location>
        <begin position="1"/>
        <end position="40"/>
    </location>
</feature>